<dbReference type="InterPro" id="IPR002872">
    <property type="entry name" value="Proline_DH_dom"/>
</dbReference>
<dbReference type="Gene3D" id="1.20.5.460">
    <property type="entry name" value="Single helix bin"/>
    <property type="match status" value="1"/>
</dbReference>
<keyword evidence="5" id="KW-0274">FAD</keyword>
<evidence type="ECO:0000259" key="8">
    <source>
        <dbReference type="Pfam" id="PF14850"/>
    </source>
</evidence>
<proteinExistence type="inferred from homology"/>
<evidence type="ECO:0000313" key="9">
    <source>
        <dbReference type="EMBL" id="MFC4291000.1"/>
    </source>
</evidence>
<protein>
    <recommendedName>
        <fullName evidence="5">Bifunctional protein PutA</fullName>
    </recommendedName>
    <domain>
        <recommendedName>
            <fullName evidence="5">Proline dehydrogenase</fullName>
            <ecNumber evidence="5">1.5.5.2</ecNumber>
        </recommendedName>
        <alternativeName>
            <fullName evidence="5">Proline oxidase</fullName>
        </alternativeName>
    </domain>
    <domain>
        <recommendedName>
            <fullName evidence="5">Delta-1-pyrroline-5-carboxylate dehydrogenase</fullName>
            <shortName evidence="5">P5C dehydrogenase</shortName>
            <ecNumber evidence="5">1.2.1.88</ecNumber>
        </recommendedName>
        <alternativeName>
            <fullName evidence="5">L-glutamate gamma-semialdehyde dehydrogenase</fullName>
        </alternativeName>
    </domain>
</protein>
<keyword evidence="5" id="KW-0678">Repressor</keyword>
<feature type="domain" description="Aldehyde dehydrogenase" evidence="6">
    <location>
        <begin position="571"/>
        <end position="1009"/>
    </location>
</feature>
<comment type="pathway">
    <text evidence="1 5">Amino-acid degradation; L-proline degradation into L-glutamate; L-glutamate from L-proline: step 2/2.</text>
</comment>
<comment type="cofactor">
    <cofactor evidence="5">
        <name>FAD</name>
        <dbReference type="ChEBI" id="CHEBI:57692"/>
    </cofactor>
</comment>
<organism evidence="9 10">
    <name type="scientific">Sphingorhabdus arenilitoris</name>
    <dbReference type="NCBI Taxonomy" id="1490041"/>
    <lineage>
        <taxon>Bacteria</taxon>
        <taxon>Pseudomonadati</taxon>
        <taxon>Pseudomonadota</taxon>
        <taxon>Alphaproteobacteria</taxon>
        <taxon>Sphingomonadales</taxon>
        <taxon>Sphingomonadaceae</taxon>
        <taxon>Sphingorhabdus</taxon>
    </lineage>
</organism>
<dbReference type="Proteomes" id="UP001595887">
    <property type="component" value="Unassembled WGS sequence"/>
</dbReference>
<dbReference type="Pfam" id="PF00171">
    <property type="entry name" value="Aldedh"/>
    <property type="match status" value="1"/>
</dbReference>
<dbReference type="InterPro" id="IPR024089">
    <property type="entry name" value="PRODH_PutA_dom_I/II"/>
</dbReference>
<comment type="caution">
    <text evidence="9">The sequence shown here is derived from an EMBL/GenBank/DDBJ whole genome shotgun (WGS) entry which is preliminary data.</text>
</comment>
<comment type="catalytic activity">
    <reaction evidence="5">
        <text>L-proline + a quinone = (S)-1-pyrroline-5-carboxylate + a quinol + H(+)</text>
        <dbReference type="Rhea" id="RHEA:23784"/>
        <dbReference type="ChEBI" id="CHEBI:15378"/>
        <dbReference type="ChEBI" id="CHEBI:17388"/>
        <dbReference type="ChEBI" id="CHEBI:24646"/>
        <dbReference type="ChEBI" id="CHEBI:60039"/>
        <dbReference type="ChEBI" id="CHEBI:132124"/>
        <dbReference type="EC" id="1.5.5.2"/>
    </reaction>
</comment>
<keyword evidence="2 5" id="KW-0560">Oxidoreductase</keyword>
<accession>A0ABV8RCT2</accession>
<keyword evidence="5" id="KW-0805">Transcription regulation</keyword>
<dbReference type="Gene3D" id="3.40.605.10">
    <property type="entry name" value="Aldehyde Dehydrogenase, Chain A, domain 1"/>
    <property type="match status" value="1"/>
</dbReference>
<dbReference type="EMBL" id="JBHSDH010000006">
    <property type="protein sequence ID" value="MFC4291000.1"/>
    <property type="molecule type" value="Genomic_DNA"/>
</dbReference>
<dbReference type="Gene3D" id="3.20.20.220">
    <property type="match status" value="1"/>
</dbReference>
<dbReference type="InterPro" id="IPR005933">
    <property type="entry name" value="PutA_C"/>
</dbReference>
<dbReference type="SUPFAM" id="SSF53720">
    <property type="entry name" value="ALDH-like"/>
    <property type="match status" value="1"/>
</dbReference>
<comment type="function">
    <text evidence="5">Oxidizes proline to glutamate for use as a carbon and nitrogen source.</text>
</comment>
<dbReference type="PROSITE" id="PS00070">
    <property type="entry name" value="ALDEHYDE_DEHYDR_CYS"/>
    <property type="match status" value="1"/>
</dbReference>
<dbReference type="NCBIfam" id="TIGR01238">
    <property type="entry name" value="D1pyr5carbox3"/>
    <property type="match status" value="1"/>
</dbReference>
<keyword evidence="5" id="KW-0285">Flavoprotein</keyword>
<dbReference type="Pfam" id="PF14850">
    <property type="entry name" value="Pro_dh-DNA_bdg"/>
    <property type="match status" value="1"/>
</dbReference>
<dbReference type="InterPro" id="IPR029041">
    <property type="entry name" value="FAD-linked_oxidoreductase-like"/>
</dbReference>
<evidence type="ECO:0000256" key="3">
    <source>
        <dbReference type="ARBA" id="ARBA00023027"/>
    </source>
</evidence>
<comment type="similarity">
    <text evidence="5">In the N-terminal section; belongs to the proline dehydrogenase family.</text>
</comment>
<feature type="domain" description="Proline dehydrogenase PutA" evidence="8">
    <location>
        <begin position="73"/>
        <end position="180"/>
    </location>
</feature>
<dbReference type="Gene3D" id="3.40.309.10">
    <property type="entry name" value="Aldehyde Dehydrogenase, Chain A, domain 2"/>
    <property type="match status" value="1"/>
</dbReference>
<gene>
    <name evidence="9" type="primary">putA</name>
    <name evidence="9" type="ORF">ACFOWX_01040</name>
</gene>
<dbReference type="InterPro" id="IPR025703">
    <property type="entry name" value="Bifunct_PutA"/>
</dbReference>
<dbReference type="EC" id="1.5.5.2" evidence="5"/>
<evidence type="ECO:0000259" key="6">
    <source>
        <dbReference type="Pfam" id="PF00171"/>
    </source>
</evidence>
<dbReference type="InterPro" id="IPR024082">
    <property type="entry name" value="PRODH_PutA_dom_II"/>
</dbReference>
<keyword evidence="5" id="KW-0804">Transcription</keyword>
<dbReference type="InterPro" id="IPR016160">
    <property type="entry name" value="Ald_DH_CS_CYS"/>
</dbReference>
<dbReference type="Pfam" id="PF01619">
    <property type="entry name" value="Pro_dh"/>
    <property type="match status" value="1"/>
</dbReference>
<dbReference type="NCBIfam" id="NF008869">
    <property type="entry name" value="PRK11904.1"/>
    <property type="match status" value="1"/>
</dbReference>
<dbReference type="GO" id="GO:0004657">
    <property type="term" value="F:proline dehydrogenase activity"/>
    <property type="evidence" value="ECO:0007669"/>
    <property type="project" value="UniProtKB-EC"/>
</dbReference>
<dbReference type="InterPro" id="IPR016162">
    <property type="entry name" value="Ald_DH_N"/>
</dbReference>
<keyword evidence="5" id="KW-0238">DNA-binding</keyword>
<dbReference type="InterPro" id="IPR016161">
    <property type="entry name" value="Ald_DH/histidinol_DH"/>
</dbReference>
<dbReference type="RefSeq" id="WP_381420600.1">
    <property type="nucleotide sequence ID" value="NZ_JBHSDH010000006.1"/>
</dbReference>
<evidence type="ECO:0000259" key="7">
    <source>
        <dbReference type="Pfam" id="PF01619"/>
    </source>
</evidence>
<comment type="catalytic activity">
    <reaction evidence="4 5">
        <text>L-glutamate 5-semialdehyde + NAD(+) + H2O = L-glutamate + NADH + 2 H(+)</text>
        <dbReference type="Rhea" id="RHEA:30235"/>
        <dbReference type="ChEBI" id="CHEBI:15377"/>
        <dbReference type="ChEBI" id="CHEBI:15378"/>
        <dbReference type="ChEBI" id="CHEBI:29985"/>
        <dbReference type="ChEBI" id="CHEBI:57540"/>
        <dbReference type="ChEBI" id="CHEBI:57945"/>
        <dbReference type="ChEBI" id="CHEBI:58066"/>
        <dbReference type="EC" id="1.2.1.88"/>
    </reaction>
</comment>
<keyword evidence="3 5" id="KW-0520">NAD</keyword>
<dbReference type="GO" id="GO:0003842">
    <property type="term" value="F:L-glutamate gamma-semialdehyde dehydrogenase activity"/>
    <property type="evidence" value="ECO:0007669"/>
    <property type="project" value="UniProtKB-EC"/>
</dbReference>
<dbReference type="PANTHER" id="PTHR42862">
    <property type="entry name" value="DELTA-1-PYRROLINE-5-CARBOXYLATE DEHYDROGENASE 1, ISOFORM A-RELATED"/>
    <property type="match status" value="1"/>
</dbReference>
<reference evidence="10" key="1">
    <citation type="journal article" date="2019" name="Int. J. Syst. Evol. Microbiol.">
        <title>The Global Catalogue of Microorganisms (GCM) 10K type strain sequencing project: providing services to taxonomists for standard genome sequencing and annotation.</title>
        <authorList>
            <consortium name="The Broad Institute Genomics Platform"/>
            <consortium name="The Broad Institute Genome Sequencing Center for Infectious Disease"/>
            <person name="Wu L."/>
            <person name="Ma J."/>
        </authorList>
    </citation>
    <scope>NUCLEOTIDE SEQUENCE [LARGE SCALE GENOMIC DNA]</scope>
    <source>
        <strain evidence="10">CECT 8531</strain>
    </source>
</reference>
<evidence type="ECO:0000256" key="2">
    <source>
        <dbReference type="ARBA" id="ARBA00023002"/>
    </source>
</evidence>
<dbReference type="PIRSF" id="PIRSF000197">
    <property type="entry name" value="Bifunct_PutA"/>
    <property type="match status" value="1"/>
</dbReference>
<dbReference type="InterPro" id="IPR015590">
    <property type="entry name" value="Aldehyde_DH_dom"/>
</dbReference>
<dbReference type="PANTHER" id="PTHR42862:SF1">
    <property type="entry name" value="DELTA-1-PYRROLINE-5-CARBOXYLATE DEHYDROGENASE 2, ISOFORM A-RELATED"/>
    <property type="match status" value="1"/>
</dbReference>
<feature type="domain" description="Proline dehydrogenase" evidence="7">
    <location>
        <begin position="199"/>
        <end position="486"/>
    </location>
</feature>
<dbReference type="EC" id="1.2.1.88" evidence="5"/>
<evidence type="ECO:0000313" key="10">
    <source>
        <dbReference type="Proteomes" id="UP001595887"/>
    </source>
</evidence>
<evidence type="ECO:0000256" key="4">
    <source>
        <dbReference type="ARBA" id="ARBA00048142"/>
    </source>
</evidence>
<keyword evidence="10" id="KW-1185">Reference proteome</keyword>
<evidence type="ECO:0000256" key="1">
    <source>
        <dbReference type="ARBA" id="ARBA00004786"/>
    </source>
</evidence>
<dbReference type="InterPro" id="IPR050485">
    <property type="entry name" value="Proline_metab_enzyme"/>
</dbReference>
<dbReference type="CDD" id="cd07125">
    <property type="entry name" value="ALDH_PutA-P5CDH"/>
    <property type="match status" value="1"/>
</dbReference>
<keyword evidence="5" id="KW-0642">Proline metabolism</keyword>
<dbReference type="SUPFAM" id="SSF51730">
    <property type="entry name" value="FAD-linked oxidoreductase"/>
    <property type="match status" value="1"/>
</dbReference>
<comment type="pathway">
    <text evidence="5">Amino-acid degradation; L-proline degradation into L-glutamate; L-glutamate from L-proline: step 1/2.</text>
</comment>
<sequence>MNAQLESVSILPSTTAPISLEQLYLIDESTLAQTLASSVRDSIQAETEYNDVSARAAKWVGRVREQTNSISVIDAFLQEYGLSTVEGVILMRLSEALIRTPDFPTAQALLRDKLGAGSWADHSGSSAKALINGATMGLRLSSSWVEASGGAQASNLAARLGDRVLHSAVVRGMEIMAGHFVLGTSIENAAKRAGKTSAPALYSYDMLGEAACTQEDAERYFGAYKKAVQFLARSTTPYPSVTSAPGLSVKLSALHPRYALAQRDRCVPALVDKLLVLAAIAKKGGIGLTIDAEEADRLELSLDIFGALLEHPDLAGWDGLGIVVQAYQRRASGVIDWLAERVRACDRRIAVRLVKGAYWDMEIKRAQELGLISYPVFTRKDHTDISYLACAELLLQNSDVIYSQFATHNALSASSIIAMAAKHNVHIDQFELQRLHGMGQDLHRIIAADTGISSRVYAPVGSHKDLLPYLVRRLLENGANSSFVNQLMNPDITIEDIVRDPLIQAEIDGFSAHKAIGSPTDLFGGGRQAARGLDLTQKAVAAEVETAMMAARVNLPLAGTSSANDDGEKAQLIRNPADTDMIVGQVRESWVDDVSAAIAKAKASNWSEATTPQQRSDILMKAADLLEQDMHKFMALCVHEAGKTLPDAVGEVREAVDFCRYYALQAVTERQVSRKPLGVAACISPWNFPLAIFLGQVTAALACGNKVVAKPAEQTPLIAMEAVRVLQAAGVPDDALQIVIGGGDVGAALTQSSDIDAVCFTGSTPTAKRIAQSRVVAGRADTPFIAETGGINAMIVDSTALLEQAVRDVVASAFQSAGQRCSACRVVCVQDDIGDLFETMLAGAMAELRLGDPIALSTDIGPIIDGPAQSNIMAYIDAMRAECRVIGQTPGPEKSDGYFVPPIAFAIDDIAKLNREIFGPVLHVVRFKGHDFEATINSVNQLGYGLTMGLHSRIDRRVTDIAANAHVGNLYINRNQIGAMVGIQPFGGEGLSGTGPKAGGPHYLLRLSQHQDAAPACGGAEWVPSDNDNNKHSNADALSINSSQKAAIEKNIANAAAASRVWQLTDCQDLILDIARELDILTNENAALLAQFFPLYLPQILAGPTGEDNSLSLVPRGVLAACGCSDDIEKEVPDEIILMQMLCAIAAGSSVILFTDHVDRLKARLMTANSFAMLPKYLVQVTDQALIDHYVSAPINGMIAEGTMRENLANSLAIRDGIILPLLSLFDEPERFFHERTLTINTTAAGGNASLLSS</sequence>
<dbReference type="SUPFAM" id="SSF81935">
    <property type="entry name" value="N-terminal domain of bifunctional PutA protein"/>
    <property type="match status" value="1"/>
</dbReference>
<name>A0ABV8RCT2_9SPHN</name>
<comment type="similarity">
    <text evidence="5">In the C-terminal section; belongs to the aldehyde dehydrogenase family.</text>
</comment>
<evidence type="ECO:0000256" key="5">
    <source>
        <dbReference type="PIRNR" id="PIRNR000197"/>
    </source>
</evidence>
<dbReference type="InterPro" id="IPR016163">
    <property type="entry name" value="Ald_DH_C"/>
</dbReference>